<feature type="region of interest" description="Disordered" evidence="5">
    <location>
        <begin position="1"/>
        <end position="31"/>
    </location>
</feature>
<comment type="function">
    <text evidence="4">Thiol-specific peroxidase that catalyzes the reduction of hydrogen peroxide and organic hydroperoxides to water and alcohols, respectively. Plays a role in cell protection against oxidative stress by detoxifying peroxides.</text>
</comment>
<reference evidence="7 8" key="1">
    <citation type="journal article" date="2011" name="Stand. Genomic Sci.">
        <title>Complete genome sequence of the acetate-degrading sulfate reducer Desulfobacca acetoxidans type strain (ASRB2).</title>
        <authorList>
            <person name="Goker M."/>
            <person name="Teshima H."/>
            <person name="Lapidus A."/>
            <person name="Nolan M."/>
            <person name="Lucas S."/>
            <person name="Hammon N."/>
            <person name="Deshpande S."/>
            <person name="Cheng J.F."/>
            <person name="Tapia R."/>
            <person name="Han C."/>
            <person name="Goodwin L."/>
            <person name="Pitluck S."/>
            <person name="Huntemann M."/>
            <person name="Liolios K."/>
            <person name="Ivanova N."/>
            <person name="Pagani I."/>
            <person name="Mavromatis K."/>
            <person name="Ovchinikova G."/>
            <person name="Pati A."/>
            <person name="Chen A."/>
            <person name="Palaniappan K."/>
            <person name="Land M."/>
            <person name="Hauser L."/>
            <person name="Brambilla E.M."/>
            <person name="Rohde M."/>
            <person name="Spring S."/>
            <person name="Detter J.C."/>
            <person name="Woyke T."/>
            <person name="Bristow J."/>
            <person name="Eisen J.A."/>
            <person name="Markowitz V."/>
            <person name="Hugenholtz P."/>
            <person name="Kyrpides N.C."/>
            <person name="Klenk H.P."/>
        </authorList>
    </citation>
    <scope>NUCLEOTIDE SEQUENCE [LARGE SCALE GENOMIC DNA]</scope>
    <source>
        <strain evidence="8">ATCC 700848 / DSM 11109 / ASRB2</strain>
    </source>
</reference>
<dbReference type="InterPro" id="IPR050217">
    <property type="entry name" value="Peroxiredoxin"/>
</dbReference>
<dbReference type="PANTHER" id="PTHR10681">
    <property type="entry name" value="THIOREDOXIN PEROXIDASE"/>
    <property type="match status" value="1"/>
</dbReference>
<dbReference type="InterPro" id="IPR036249">
    <property type="entry name" value="Thioredoxin-like_sf"/>
</dbReference>
<gene>
    <name evidence="7" type="ordered locus">Desac_1167</name>
</gene>
<dbReference type="STRING" id="880072.Desac_1167"/>
<dbReference type="GO" id="GO:0045454">
    <property type="term" value="P:cell redox homeostasis"/>
    <property type="evidence" value="ECO:0007669"/>
    <property type="project" value="TreeGrafter"/>
</dbReference>
<dbReference type="Proteomes" id="UP000000483">
    <property type="component" value="Chromosome"/>
</dbReference>
<feature type="domain" description="Alkyl hydroperoxide reductase subunit C/ Thiol specific antioxidant" evidence="6">
    <location>
        <begin position="41"/>
        <end position="83"/>
    </location>
</feature>
<accession>F2NCG6</accession>
<dbReference type="GO" id="GO:0033554">
    <property type="term" value="P:cellular response to stress"/>
    <property type="evidence" value="ECO:0007669"/>
    <property type="project" value="TreeGrafter"/>
</dbReference>
<evidence type="ECO:0000259" key="6">
    <source>
        <dbReference type="Pfam" id="PF00578"/>
    </source>
</evidence>
<evidence type="ECO:0000256" key="5">
    <source>
        <dbReference type="SAM" id="MobiDB-lite"/>
    </source>
</evidence>
<dbReference type="AlphaFoldDB" id="F2NCG6"/>
<dbReference type="KEGG" id="dao:Desac_1167"/>
<keyword evidence="2" id="KW-0560">Oxidoreductase</keyword>
<evidence type="ECO:0000313" key="8">
    <source>
        <dbReference type="Proteomes" id="UP000000483"/>
    </source>
</evidence>
<dbReference type="Pfam" id="PF00578">
    <property type="entry name" value="AhpC-TSA"/>
    <property type="match status" value="1"/>
</dbReference>
<dbReference type="GO" id="GO:0005829">
    <property type="term" value="C:cytosol"/>
    <property type="evidence" value="ECO:0007669"/>
    <property type="project" value="TreeGrafter"/>
</dbReference>
<protein>
    <recommendedName>
        <fullName evidence="3">Thioredoxin peroxidase</fullName>
    </recommendedName>
</protein>
<comment type="similarity">
    <text evidence="1">Belongs to the peroxiredoxin family. AhpC/Prx1 subfamily.</text>
</comment>
<dbReference type="GO" id="GO:0008379">
    <property type="term" value="F:thioredoxin peroxidase activity"/>
    <property type="evidence" value="ECO:0007669"/>
    <property type="project" value="TreeGrafter"/>
</dbReference>
<dbReference type="GO" id="GO:0006979">
    <property type="term" value="P:response to oxidative stress"/>
    <property type="evidence" value="ECO:0007669"/>
    <property type="project" value="TreeGrafter"/>
</dbReference>
<reference evidence="8" key="2">
    <citation type="submission" date="2011-03" db="EMBL/GenBank/DDBJ databases">
        <title>The complete genome of Desulfobacca acetoxidans DSM 11109.</title>
        <authorList>
            <consortium name="US DOE Joint Genome Institute (JGI-PGF)"/>
            <person name="Lucas S."/>
            <person name="Copeland A."/>
            <person name="Lapidus A."/>
            <person name="Bruce D."/>
            <person name="Goodwin L."/>
            <person name="Pitluck S."/>
            <person name="Peters L."/>
            <person name="Kyrpides N."/>
            <person name="Mavromatis K."/>
            <person name="Ivanova N."/>
            <person name="Ovchinnikova G."/>
            <person name="Teshima H."/>
            <person name="Detter J.C."/>
            <person name="Han C."/>
            <person name="Land M."/>
            <person name="Hauser L."/>
            <person name="Markowitz V."/>
            <person name="Cheng J.-F."/>
            <person name="Hugenholtz P."/>
            <person name="Woyke T."/>
            <person name="Wu D."/>
            <person name="Spring S."/>
            <person name="Schueler E."/>
            <person name="Brambilla E."/>
            <person name="Klenk H.-P."/>
            <person name="Eisen J.A."/>
        </authorList>
    </citation>
    <scope>NUCLEOTIDE SEQUENCE [LARGE SCALE GENOMIC DNA]</scope>
    <source>
        <strain evidence="8">ATCC 700848 / DSM 11109 / ASRB2</strain>
    </source>
</reference>
<dbReference type="SUPFAM" id="SSF52833">
    <property type="entry name" value="Thioredoxin-like"/>
    <property type="match status" value="1"/>
</dbReference>
<evidence type="ECO:0000256" key="3">
    <source>
        <dbReference type="ARBA" id="ARBA00032824"/>
    </source>
</evidence>
<dbReference type="HOGENOM" id="CLU_2552692_0_0_7"/>
<evidence type="ECO:0000313" key="7">
    <source>
        <dbReference type="EMBL" id="AEB09030.1"/>
    </source>
</evidence>
<keyword evidence="8" id="KW-1185">Reference proteome</keyword>
<sequence>MGEEIKLGCARPTGGPVGESIDEPDTQTTTPKKEVAAMIKVGKKAPDFVAPGYHQGQFTSVRLSEYLGKWVVLCFYPGDFTFV</sequence>
<dbReference type="eggNOG" id="COG0450">
    <property type="taxonomic scope" value="Bacteria"/>
</dbReference>
<name>F2NCG6_DESAR</name>
<proteinExistence type="inferred from homology"/>
<evidence type="ECO:0000256" key="4">
    <source>
        <dbReference type="ARBA" id="ARBA00037420"/>
    </source>
</evidence>
<evidence type="ECO:0000256" key="2">
    <source>
        <dbReference type="ARBA" id="ARBA00023002"/>
    </source>
</evidence>
<dbReference type="EMBL" id="CP002629">
    <property type="protein sequence ID" value="AEB09030.1"/>
    <property type="molecule type" value="Genomic_DNA"/>
</dbReference>
<dbReference type="InterPro" id="IPR000866">
    <property type="entry name" value="AhpC/TSA"/>
</dbReference>
<organism evidence="7 8">
    <name type="scientific">Desulfobacca acetoxidans (strain ATCC 700848 / DSM 11109 / ASRB2)</name>
    <dbReference type="NCBI Taxonomy" id="880072"/>
    <lineage>
        <taxon>Bacteria</taxon>
        <taxon>Pseudomonadati</taxon>
        <taxon>Thermodesulfobacteriota</taxon>
        <taxon>Desulfobaccia</taxon>
        <taxon>Desulfobaccales</taxon>
        <taxon>Desulfobaccaceae</taxon>
        <taxon>Desulfobacca</taxon>
    </lineage>
</organism>
<evidence type="ECO:0000256" key="1">
    <source>
        <dbReference type="ARBA" id="ARBA00009796"/>
    </source>
</evidence>
<dbReference type="Gene3D" id="3.40.30.10">
    <property type="entry name" value="Glutaredoxin"/>
    <property type="match status" value="1"/>
</dbReference>
<dbReference type="GO" id="GO:0042744">
    <property type="term" value="P:hydrogen peroxide catabolic process"/>
    <property type="evidence" value="ECO:0007669"/>
    <property type="project" value="TreeGrafter"/>
</dbReference>
<dbReference type="PANTHER" id="PTHR10681:SF128">
    <property type="entry name" value="THIOREDOXIN-DEPENDENT PEROXIDE REDUCTASE, MITOCHONDRIAL"/>
    <property type="match status" value="1"/>
</dbReference>